<dbReference type="AlphaFoldDB" id="A0A0V1DBW6"/>
<dbReference type="Proteomes" id="UP000054653">
    <property type="component" value="Unassembled WGS sequence"/>
</dbReference>
<proteinExistence type="predicted"/>
<gene>
    <name evidence="1" type="ORF">T03_8293</name>
</gene>
<reference evidence="1 2" key="1">
    <citation type="submission" date="2015-01" db="EMBL/GenBank/DDBJ databases">
        <title>Evolution of Trichinella species and genotypes.</title>
        <authorList>
            <person name="Korhonen P.K."/>
            <person name="Edoardo P."/>
            <person name="Giuseppe L.R."/>
            <person name="Gasser R.B."/>
        </authorList>
    </citation>
    <scope>NUCLEOTIDE SEQUENCE [LARGE SCALE GENOMIC DNA]</scope>
    <source>
        <strain evidence="1">ISS120</strain>
    </source>
</reference>
<evidence type="ECO:0000313" key="2">
    <source>
        <dbReference type="Proteomes" id="UP000054653"/>
    </source>
</evidence>
<keyword evidence="2" id="KW-1185">Reference proteome</keyword>
<organism evidence="1 2">
    <name type="scientific">Trichinella britovi</name>
    <name type="common">Parasitic roundworm</name>
    <dbReference type="NCBI Taxonomy" id="45882"/>
    <lineage>
        <taxon>Eukaryota</taxon>
        <taxon>Metazoa</taxon>
        <taxon>Ecdysozoa</taxon>
        <taxon>Nematoda</taxon>
        <taxon>Enoplea</taxon>
        <taxon>Dorylaimia</taxon>
        <taxon>Trichinellida</taxon>
        <taxon>Trichinellidae</taxon>
        <taxon>Trichinella</taxon>
    </lineage>
</organism>
<protein>
    <submittedName>
        <fullName evidence="1">Uncharacterized protein</fullName>
    </submittedName>
</protein>
<accession>A0A0V1DBW6</accession>
<evidence type="ECO:0000313" key="1">
    <source>
        <dbReference type="EMBL" id="KRY59101.1"/>
    </source>
</evidence>
<sequence length="141" mass="15139">MPALFSRNRPVGHKEEQPSALAEVGATLEFTVTKLTWTSSGVLTPLKDTTAAYAASEASPNPWSSKRLASVGENGKYALRMAKQCNSLSFNFQTRHCNSTSSDSLLKGMPIPSISQKRRSKSSTFGSTTALIAATVANERN</sequence>
<name>A0A0V1DBW6_TRIBR</name>
<comment type="caution">
    <text evidence="1">The sequence shown here is derived from an EMBL/GenBank/DDBJ whole genome shotgun (WGS) entry which is preliminary data.</text>
</comment>
<dbReference type="EMBL" id="JYDI01000015">
    <property type="protein sequence ID" value="KRY59101.1"/>
    <property type="molecule type" value="Genomic_DNA"/>
</dbReference>